<keyword evidence="5" id="KW-0547">Nucleotide-binding</keyword>
<comment type="catalytic activity">
    <reaction evidence="1">
        <text>ATP + protein L-histidine = ADP + protein N-phospho-L-histidine.</text>
        <dbReference type="EC" id="2.7.13.3"/>
    </reaction>
</comment>
<keyword evidence="8" id="KW-0902">Two-component regulatory system</keyword>
<protein>
    <recommendedName>
        <fullName evidence="2">histidine kinase</fullName>
        <ecNumber evidence="2">2.7.13.3</ecNumber>
    </recommendedName>
</protein>
<dbReference type="GO" id="GO:0020037">
    <property type="term" value="F:heme binding"/>
    <property type="evidence" value="ECO:0007669"/>
    <property type="project" value="InterPro"/>
</dbReference>
<evidence type="ECO:0000256" key="6">
    <source>
        <dbReference type="ARBA" id="ARBA00022777"/>
    </source>
</evidence>
<dbReference type="Proteomes" id="UP000315369">
    <property type="component" value="Unassembled WGS sequence"/>
</dbReference>
<evidence type="ECO:0000256" key="8">
    <source>
        <dbReference type="ARBA" id="ARBA00023012"/>
    </source>
</evidence>
<dbReference type="GO" id="GO:0005524">
    <property type="term" value="F:ATP binding"/>
    <property type="evidence" value="ECO:0007669"/>
    <property type="project" value="UniProtKB-KW"/>
</dbReference>
<dbReference type="InterPro" id="IPR003594">
    <property type="entry name" value="HATPase_dom"/>
</dbReference>
<dbReference type="SMART" id="SM00388">
    <property type="entry name" value="HisKA"/>
    <property type="match status" value="1"/>
</dbReference>
<dbReference type="InterPro" id="IPR004358">
    <property type="entry name" value="Sig_transdc_His_kin-like_C"/>
</dbReference>
<sequence length="397" mass="43920">MAETLFEELKRYVGFGARDEQSLVGLHAIAHPHFPRIARVFYDRILEHEGARRALEGGESQVGHLRGTLQVWMDQLLRGPWDEAYFALRCRIGRMHVRISLPQHYMFGAMNVLRQELNAIIDSAYLNQPETLHGARAALGRILDLELAIMLHTYREDLLAQQARNERLATFGQLVGSIGHELRNPLGVIETSLYILRSRAGPVVDERTTKHLDRIGEQVGIANHIVSDLLDMIRDRPLQRQEVWLDEVWQEALKAVACPEGVTVKTEGLVSLPPVHGDAGQLRQVFVNLLENAVQALEESGGGVSLVGTVREPGQVELVLEDTGPGVSEVIRGRLFEPLMTTKARGIGLGLPLVRRILERHGGTITYAPRAGAGARFVMQLPSSPEEGPHATLPPAG</sequence>
<dbReference type="OrthoDB" id="5526724at2"/>
<dbReference type="PRINTS" id="PR00344">
    <property type="entry name" value="BCTRLSENSOR"/>
</dbReference>
<keyword evidence="11" id="KW-1185">Reference proteome</keyword>
<evidence type="ECO:0000313" key="10">
    <source>
        <dbReference type="EMBL" id="TQF12121.1"/>
    </source>
</evidence>
<dbReference type="InterPro" id="IPR012292">
    <property type="entry name" value="Globin/Proto"/>
</dbReference>
<organism evidence="10 11">
    <name type="scientific">Myxococcus llanfairpwllgwyngyllgogerychwyrndrobwllllantysiliogogogochensis</name>
    <dbReference type="NCBI Taxonomy" id="2590453"/>
    <lineage>
        <taxon>Bacteria</taxon>
        <taxon>Pseudomonadati</taxon>
        <taxon>Myxococcota</taxon>
        <taxon>Myxococcia</taxon>
        <taxon>Myxococcales</taxon>
        <taxon>Cystobacterineae</taxon>
        <taxon>Myxococcaceae</taxon>
        <taxon>Myxococcus</taxon>
    </lineage>
</organism>
<dbReference type="Gene3D" id="3.30.565.10">
    <property type="entry name" value="Histidine kinase-like ATPase, C-terminal domain"/>
    <property type="match status" value="1"/>
</dbReference>
<accession>A0A540WSW6</accession>
<dbReference type="InterPro" id="IPR005467">
    <property type="entry name" value="His_kinase_dom"/>
</dbReference>
<dbReference type="InterPro" id="IPR036890">
    <property type="entry name" value="HATPase_C_sf"/>
</dbReference>
<dbReference type="SMART" id="SM00387">
    <property type="entry name" value="HATPase_c"/>
    <property type="match status" value="1"/>
</dbReference>
<keyword evidence="7" id="KW-0067">ATP-binding</keyword>
<dbReference type="PANTHER" id="PTHR43065">
    <property type="entry name" value="SENSOR HISTIDINE KINASE"/>
    <property type="match status" value="1"/>
</dbReference>
<feature type="domain" description="Histidine kinase" evidence="9">
    <location>
        <begin position="177"/>
        <end position="385"/>
    </location>
</feature>
<reference evidence="10 11" key="1">
    <citation type="submission" date="2019-06" db="EMBL/GenBank/DDBJ databases">
        <authorList>
            <person name="Livingstone P."/>
            <person name="Whitworth D."/>
        </authorList>
    </citation>
    <scope>NUCLEOTIDE SEQUENCE [LARGE SCALE GENOMIC DNA]</scope>
    <source>
        <strain evidence="10 11">AM401</strain>
    </source>
</reference>
<evidence type="ECO:0000256" key="4">
    <source>
        <dbReference type="ARBA" id="ARBA00022679"/>
    </source>
</evidence>
<dbReference type="Pfam" id="PF00512">
    <property type="entry name" value="HisKA"/>
    <property type="match status" value="1"/>
</dbReference>
<dbReference type="Gene3D" id="1.10.490.10">
    <property type="entry name" value="Globins"/>
    <property type="match status" value="1"/>
</dbReference>
<evidence type="ECO:0000256" key="3">
    <source>
        <dbReference type="ARBA" id="ARBA00022553"/>
    </source>
</evidence>
<dbReference type="InterPro" id="IPR009050">
    <property type="entry name" value="Globin-like_sf"/>
</dbReference>
<gene>
    <name evidence="10" type="ORF">FJV41_30760</name>
</gene>
<dbReference type="CDD" id="cd01068">
    <property type="entry name" value="globin_sensor"/>
    <property type="match status" value="1"/>
</dbReference>
<name>A0A540WSW6_9BACT</name>
<dbReference type="InterPro" id="IPR003661">
    <property type="entry name" value="HisK_dim/P_dom"/>
</dbReference>
<dbReference type="Gene3D" id="1.10.287.130">
    <property type="match status" value="1"/>
</dbReference>
<comment type="caution">
    <text evidence="10">The sequence shown here is derived from an EMBL/GenBank/DDBJ whole genome shotgun (WGS) entry which is preliminary data.</text>
</comment>
<dbReference type="InterPro" id="IPR036097">
    <property type="entry name" value="HisK_dim/P_sf"/>
</dbReference>
<dbReference type="SUPFAM" id="SSF47384">
    <property type="entry name" value="Homodimeric domain of signal transducing histidine kinase"/>
    <property type="match status" value="1"/>
</dbReference>
<evidence type="ECO:0000256" key="7">
    <source>
        <dbReference type="ARBA" id="ARBA00022840"/>
    </source>
</evidence>
<dbReference type="SUPFAM" id="SSF55874">
    <property type="entry name" value="ATPase domain of HSP90 chaperone/DNA topoisomerase II/histidine kinase"/>
    <property type="match status" value="1"/>
</dbReference>
<dbReference type="PROSITE" id="PS50109">
    <property type="entry name" value="HIS_KIN"/>
    <property type="match status" value="1"/>
</dbReference>
<dbReference type="EC" id="2.7.13.3" evidence="2"/>
<evidence type="ECO:0000256" key="2">
    <source>
        <dbReference type="ARBA" id="ARBA00012438"/>
    </source>
</evidence>
<keyword evidence="3" id="KW-0597">Phosphoprotein</keyword>
<evidence type="ECO:0000256" key="5">
    <source>
        <dbReference type="ARBA" id="ARBA00022741"/>
    </source>
</evidence>
<dbReference type="SUPFAM" id="SSF46458">
    <property type="entry name" value="Globin-like"/>
    <property type="match status" value="1"/>
</dbReference>
<dbReference type="PANTHER" id="PTHR43065:SF10">
    <property type="entry name" value="PEROXIDE STRESS-ACTIVATED HISTIDINE KINASE MAK3"/>
    <property type="match status" value="1"/>
</dbReference>
<dbReference type="InterPro" id="IPR039379">
    <property type="entry name" value="Protoglobin_sensor_dom"/>
</dbReference>
<dbReference type="InterPro" id="IPR044398">
    <property type="entry name" value="Globin-sensor_dom"/>
</dbReference>
<dbReference type="Pfam" id="PF11563">
    <property type="entry name" value="Protoglobin"/>
    <property type="match status" value="1"/>
</dbReference>
<dbReference type="GO" id="GO:0000155">
    <property type="term" value="F:phosphorelay sensor kinase activity"/>
    <property type="evidence" value="ECO:0007669"/>
    <property type="project" value="InterPro"/>
</dbReference>
<keyword evidence="4" id="KW-0808">Transferase</keyword>
<dbReference type="RefSeq" id="WP_141646153.1">
    <property type="nucleotide sequence ID" value="NZ_VIFM01000154.1"/>
</dbReference>
<evidence type="ECO:0000259" key="9">
    <source>
        <dbReference type="PROSITE" id="PS50109"/>
    </source>
</evidence>
<dbReference type="GO" id="GO:0019825">
    <property type="term" value="F:oxygen binding"/>
    <property type="evidence" value="ECO:0007669"/>
    <property type="project" value="InterPro"/>
</dbReference>
<dbReference type="EMBL" id="VIFM01000154">
    <property type="protein sequence ID" value="TQF12121.1"/>
    <property type="molecule type" value="Genomic_DNA"/>
</dbReference>
<evidence type="ECO:0000313" key="11">
    <source>
        <dbReference type="Proteomes" id="UP000315369"/>
    </source>
</evidence>
<evidence type="ECO:0000256" key="1">
    <source>
        <dbReference type="ARBA" id="ARBA00000085"/>
    </source>
</evidence>
<proteinExistence type="predicted"/>
<dbReference type="AlphaFoldDB" id="A0A540WSW6"/>
<dbReference type="CDD" id="cd00082">
    <property type="entry name" value="HisKA"/>
    <property type="match status" value="1"/>
</dbReference>
<keyword evidence="6 10" id="KW-0418">Kinase</keyword>
<dbReference type="Pfam" id="PF02518">
    <property type="entry name" value="HATPase_c"/>
    <property type="match status" value="1"/>
</dbReference>